<feature type="transmembrane region" description="Helical" evidence="6">
    <location>
        <begin position="217"/>
        <end position="235"/>
    </location>
</feature>
<evidence type="ECO:0000256" key="2">
    <source>
        <dbReference type="ARBA" id="ARBA00022475"/>
    </source>
</evidence>
<comment type="caution">
    <text evidence="7">The sequence shown here is derived from an EMBL/GenBank/DDBJ whole genome shotgun (WGS) entry which is preliminary data.</text>
</comment>
<keyword evidence="8" id="KW-1185">Reference proteome</keyword>
<evidence type="ECO:0000256" key="5">
    <source>
        <dbReference type="ARBA" id="ARBA00023136"/>
    </source>
</evidence>
<protein>
    <submittedName>
        <fullName evidence="7">Simple sugar transport system permease protein</fullName>
    </submittedName>
</protein>
<feature type="transmembrane region" description="Helical" evidence="6">
    <location>
        <begin position="90"/>
        <end position="108"/>
    </location>
</feature>
<dbReference type="EMBL" id="JAUSVF010000001">
    <property type="protein sequence ID" value="MDQ0321078.1"/>
    <property type="molecule type" value="Genomic_DNA"/>
</dbReference>
<feature type="transmembrane region" description="Helical" evidence="6">
    <location>
        <begin position="189"/>
        <end position="211"/>
    </location>
</feature>
<name>A0ABU0BS46_9HYPH</name>
<keyword evidence="5 6" id="KW-0472">Membrane</keyword>
<keyword evidence="4 6" id="KW-1133">Transmembrane helix</keyword>
<evidence type="ECO:0000313" key="7">
    <source>
        <dbReference type="EMBL" id="MDQ0321078.1"/>
    </source>
</evidence>
<evidence type="ECO:0000256" key="6">
    <source>
        <dbReference type="SAM" id="Phobius"/>
    </source>
</evidence>
<dbReference type="PANTHER" id="PTHR43370">
    <property type="entry name" value="SUGAR ABC TRANSPORTER INTEGRAL MEMBRANE PROTEIN-RELATED"/>
    <property type="match status" value="1"/>
</dbReference>
<dbReference type="Proteomes" id="UP001230207">
    <property type="component" value="Unassembled WGS sequence"/>
</dbReference>
<dbReference type="CDD" id="cd06580">
    <property type="entry name" value="TM_PBP1_transp_TpRbsC_like"/>
    <property type="match status" value="1"/>
</dbReference>
<comment type="subcellular location">
    <subcellularLocation>
        <location evidence="1">Cell membrane</location>
        <topology evidence="1">Multi-pass membrane protein</topology>
    </subcellularLocation>
</comment>
<feature type="transmembrane region" description="Helical" evidence="6">
    <location>
        <begin position="268"/>
        <end position="285"/>
    </location>
</feature>
<dbReference type="PANTHER" id="PTHR43370:SF2">
    <property type="entry name" value="ABC TRANSPORTER PERMEASE PROTEIN"/>
    <property type="match status" value="1"/>
</dbReference>
<keyword evidence="7" id="KW-0813">Transport</keyword>
<accession>A0ABU0BS46</accession>
<keyword evidence="2" id="KW-1003">Cell membrane</keyword>
<keyword evidence="7" id="KW-0762">Sugar transport</keyword>
<gene>
    <name evidence="7" type="ORF">QO002_003216</name>
</gene>
<evidence type="ECO:0000256" key="3">
    <source>
        <dbReference type="ARBA" id="ARBA00022692"/>
    </source>
</evidence>
<evidence type="ECO:0000256" key="1">
    <source>
        <dbReference type="ARBA" id="ARBA00004651"/>
    </source>
</evidence>
<feature type="transmembrane region" description="Helical" evidence="6">
    <location>
        <begin position="242"/>
        <end position="262"/>
    </location>
</feature>
<keyword evidence="3 6" id="KW-0812">Transmembrane</keyword>
<feature type="transmembrane region" description="Helical" evidence="6">
    <location>
        <begin position="140"/>
        <end position="158"/>
    </location>
</feature>
<dbReference type="Pfam" id="PF02653">
    <property type="entry name" value="BPD_transp_2"/>
    <property type="match status" value="1"/>
</dbReference>
<proteinExistence type="predicted"/>
<sequence>MMNQFLPILIATLVAGTPLVYSALGELVAERSGVLNMGVEGMMVIGAVVAFIVMMTTGSLFLAIIAAMLAAMLLALMFAVLAVSFRANQVAVGLALTIFGTSLGSYLGKSYVGMAIVMEPSVLTAYAARIPLLGSVLGQLHPLVWLSWVLFAGVWFFLQRSRAGLILKAVGEAPLSAHALGYRVSAIRYLATLFGGAMAGVAGAYISIVYTSLWTEGLIAGRGWIAVALVVFATWRPVRCFLGAYLFGGATIAQLFAQSAGIGLPSELMSALPYLVTIIVLVLISRNAALMRLNIPASLGKPFTAEG</sequence>
<dbReference type="InterPro" id="IPR001851">
    <property type="entry name" value="ABC_transp_permease"/>
</dbReference>
<reference evidence="7 8" key="1">
    <citation type="submission" date="2023-07" db="EMBL/GenBank/DDBJ databases">
        <title>Genomic Encyclopedia of Type Strains, Phase IV (KMG-IV): sequencing the most valuable type-strain genomes for metagenomic binning, comparative biology and taxonomic classification.</title>
        <authorList>
            <person name="Goeker M."/>
        </authorList>
    </citation>
    <scope>NUCLEOTIDE SEQUENCE [LARGE SCALE GENOMIC DNA]</scope>
    <source>
        <strain evidence="7 8">DSM 1112</strain>
    </source>
</reference>
<evidence type="ECO:0000256" key="4">
    <source>
        <dbReference type="ARBA" id="ARBA00022989"/>
    </source>
</evidence>
<feature type="transmembrane region" description="Helical" evidence="6">
    <location>
        <begin position="32"/>
        <end position="53"/>
    </location>
</feature>
<feature type="transmembrane region" description="Helical" evidence="6">
    <location>
        <begin position="60"/>
        <end position="84"/>
    </location>
</feature>
<organism evidence="7 8">
    <name type="scientific">Pararhizobium capsulatum DSM 1112</name>
    <dbReference type="NCBI Taxonomy" id="1121113"/>
    <lineage>
        <taxon>Bacteria</taxon>
        <taxon>Pseudomonadati</taxon>
        <taxon>Pseudomonadota</taxon>
        <taxon>Alphaproteobacteria</taxon>
        <taxon>Hyphomicrobiales</taxon>
        <taxon>Rhizobiaceae</taxon>
        <taxon>Rhizobium/Agrobacterium group</taxon>
        <taxon>Pararhizobium</taxon>
    </lineage>
</organism>
<evidence type="ECO:0000313" key="8">
    <source>
        <dbReference type="Proteomes" id="UP001230207"/>
    </source>
</evidence>